<reference evidence="2 3" key="1">
    <citation type="journal article" date="2016" name="BMC Genomics">
        <title>Comparative genomic and transcriptomic analyses of the Fuzhuan brick tea-fermentation fungus Aspergillus cristatus.</title>
        <authorList>
            <person name="Ge Y."/>
            <person name="Wang Y."/>
            <person name="Liu Y."/>
            <person name="Tan Y."/>
            <person name="Ren X."/>
            <person name="Zhang X."/>
            <person name="Hyde K.D."/>
            <person name="Liu Y."/>
            <person name="Liu Z."/>
        </authorList>
    </citation>
    <scope>NUCLEOTIDE SEQUENCE [LARGE SCALE GENOMIC DNA]</scope>
    <source>
        <strain evidence="2 3">GZAAS20.1005</strain>
    </source>
</reference>
<dbReference type="EMBL" id="JXNT01000016">
    <property type="protein sequence ID" value="ODM15516.1"/>
    <property type="molecule type" value="Genomic_DNA"/>
</dbReference>
<feature type="compositionally biased region" description="Basic and acidic residues" evidence="1">
    <location>
        <begin position="273"/>
        <end position="285"/>
    </location>
</feature>
<evidence type="ECO:0000313" key="3">
    <source>
        <dbReference type="Proteomes" id="UP000094569"/>
    </source>
</evidence>
<gene>
    <name evidence="2" type="ORF">SI65_09119</name>
</gene>
<feature type="compositionally biased region" description="Pro residues" evidence="1">
    <location>
        <begin position="170"/>
        <end position="179"/>
    </location>
</feature>
<proteinExistence type="predicted"/>
<feature type="compositionally biased region" description="Basic and acidic residues" evidence="1">
    <location>
        <begin position="296"/>
        <end position="306"/>
    </location>
</feature>
<evidence type="ECO:0000256" key="1">
    <source>
        <dbReference type="SAM" id="MobiDB-lite"/>
    </source>
</evidence>
<sequence>MKPCLTKGLSGHGCLYKEVHWSPTVTTIQHPQSETPTSRPSSTLDIDYLEHVRSFLDHQREKFEVERGLFAEERRLWDEERRLLKSRIFELEANLRGNGNGYGAHSSIANAKSDLFGPPLPNYSKQVREGSNPRGKLAGIFGEAEKSSDQAISTPKSRVPREVIARVMTPPSPAAPPAPESQETSPSPSPTSRHRNALKLKLSELGPPDRNLTRDAGHTPMAAVVETETDTDQPPSPSEGNSLSRQPTENSDSYFPDLPEDPSLKGPLSLLNEEEHDRGFLEELNQKLMDQTSDPSDGHKDQDKVEASSQAKQP</sequence>
<feature type="region of interest" description="Disordered" evidence="1">
    <location>
        <begin position="119"/>
        <end position="138"/>
    </location>
</feature>
<organism evidence="2 3">
    <name type="scientific">Aspergillus cristatus</name>
    <name type="common">Chinese Fuzhuan brick tea-fermentation fungus</name>
    <name type="synonym">Eurotium cristatum</name>
    <dbReference type="NCBI Taxonomy" id="573508"/>
    <lineage>
        <taxon>Eukaryota</taxon>
        <taxon>Fungi</taxon>
        <taxon>Dikarya</taxon>
        <taxon>Ascomycota</taxon>
        <taxon>Pezizomycotina</taxon>
        <taxon>Eurotiomycetes</taxon>
        <taxon>Eurotiomycetidae</taxon>
        <taxon>Eurotiales</taxon>
        <taxon>Aspergillaceae</taxon>
        <taxon>Aspergillus</taxon>
        <taxon>Aspergillus subgen. Aspergillus</taxon>
    </lineage>
</organism>
<dbReference type="OrthoDB" id="5427699at2759"/>
<feature type="compositionally biased region" description="Polar residues" evidence="1">
    <location>
        <begin position="238"/>
        <end position="253"/>
    </location>
</feature>
<dbReference type="Proteomes" id="UP000094569">
    <property type="component" value="Unassembled WGS sequence"/>
</dbReference>
<evidence type="ECO:0000313" key="2">
    <source>
        <dbReference type="EMBL" id="ODM15516.1"/>
    </source>
</evidence>
<dbReference type="VEuPathDB" id="FungiDB:SI65_09119"/>
<dbReference type="STRING" id="573508.A0A1E3B515"/>
<protein>
    <submittedName>
        <fullName evidence="2">Uncharacterized protein</fullName>
    </submittedName>
</protein>
<comment type="caution">
    <text evidence="2">The sequence shown here is derived from an EMBL/GenBank/DDBJ whole genome shotgun (WGS) entry which is preliminary data.</text>
</comment>
<feature type="region of interest" description="Disordered" evidence="1">
    <location>
        <begin position="169"/>
        <end position="314"/>
    </location>
</feature>
<keyword evidence="3" id="KW-1185">Reference proteome</keyword>
<name>A0A1E3B515_ASPCR</name>
<dbReference type="AlphaFoldDB" id="A0A1E3B515"/>
<accession>A0A1E3B515</accession>